<dbReference type="AlphaFoldDB" id="A0A6I9UJ45"/>
<dbReference type="FunCoup" id="A0A6I9UJ45">
    <property type="interactions" value="10"/>
</dbReference>
<dbReference type="PANTHER" id="PTHR33128:SF54">
    <property type="entry name" value="OS01G0849500 PROTEIN"/>
    <property type="match status" value="1"/>
</dbReference>
<evidence type="ECO:0000313" key="3">
    <source>
        <dbReference type="RefSeq" id="XP_011098904.1"/>
    </source>
</evidence>
<proteinExistence type="predicted"/>
<feature type="transmembrane region" description="Helical" evidence="1">
    <location>
        <begin position="48"/>
        <end position="67"/>
    </location>
</feature>
<dbReference type="GeneID" id="105177437"/>
<dbReference type="RefSeq" id="XP_011098904.1">
    <property type="nucleotide sequence ID" value="XM_011100602.2"/>
</dbReference>
<sequence length="68" mass="7460">MNDFAPLMIATALFAFLSPGLVLQLPGKTKAVEFLNMKTSVPAVVFHTVIYGLLLVLFLIVLNVHVYV</sequence>
<keyword evidence="1" id="KW-1133">Transmembrane helix</keyword>
<dbReference type="PANTHER" id="PTHR33128">
    <property type="entry name" value="OS05G0103400 PROTEIN"/>
    <property type="match status" value="1"/>
</dbReference>
<dbReference type="KEGG" id="sind:105177437"/>
<evidence type="ECO:0000256" key="1">
    <source>
        <dbReference type="SAM" id="Phobius"/>
    </source>
</evidence>
<keyword evidence="1" id="KW-0472">Membrane</keyword>
<protein>
    <submittedName>
        <fullName evidence="3">Uncharacterized protein LOC105177437</fullName>
    </submittedName>
</protein>
<gene>
    <name evidence="3" type="primary">LOC105177437</name>
</gene>
<reference evidence="3" key="1">
    <citation type="submission" date="2025-08" db="UniProtKB">
        <authorList>
            <consortium name="RefSeq"/>
        </authorList>
    </citation>
    <scope>IDENTIFICATION</scope>
</reference>
<name>A0A6I9UJ45_SESIN</name>
<dbReference type="Proteomes" id="UP000504604">
    <property type="component" value="Linkage group LG15"/>
</dbReference>
<dbReference type="InterPro" id="IPR021775">
    <property type="entry name" value="DUF3339"/>
</dbReference>
<keyword evidence="1" id="KW-0812">Transmembrane</keyword>
<organism evidence="2 3">
    <name type="scientific">Sesamum indicum</name>
    <name type="common">Oriental sesame</name>
    <name type="synonym">Sesamum orientale</name>
    <dbReference type="NCBI Taxonomy" id="4182"/>
    <lineage>
        <taxon>Eukaryota</taxon>
        <taxon>Viridiplantae</taxon>
        <taxon>Streptophyta</taxon>
        <taxon>Embryophyta</taxon>
        <taxon>Tracheophyta</taxon>
        <taxon>Spermatophyta</taxon>
        <taxon>Magnoliopsida</taxon>
        <taxon>eudicotyledons</taxon>
        <taxon>Gunneridae</taxon>
        <taxon>Pentapetalae</taxon>
        <taxon>asterids</taxon>
        <taxon>lamiids</taxon>
        <taxon>Lamiales</taxon>
        <taxon>Pedaliaceae</taxon>
        <taxon>Sesamum</taxon>
    </lineage>
</organism>
<dbReference type="Pfam" id="PF11820">
    <property type="entry name" value="DUF3339"/>
    <property type="match status" value="1"/>
</dbReference>
<keyword evidence="2" id="KW-1185">Reference proteome</keyword>
<accession>A0A6I9UJ45</accession>
<dbReference type="OrthoDB" id="1926777at2759"/>
<evidence type="ECO:0000313" key="2">
    <source>
        <dbReference type="Proteomes" id="UP000504604"/>
    </source>
</evidence>
<dbReference type="InParanoid" id="A0A6I9UJ45"/>